<evidence type="ECO:0000313" key="2">
    <source>
        <dbReference type="EMBL" id="KAF3079482.1"/>
    </source>
</evidence>
<sequence length="135" mass="15066">MLPMLGSPANLSTRSRNNRREKRPLLHGNDIADEANLQLGNEYKFYILRDLAIASSTIPPDITSGCIDAFRRGGTEDSSIFFHWSHPPSSEIKPKYDKTGSARHHSIIGDITKGNKQKKGIHVGYQMGGNRMQEC</sequence>
<accession>A0A7C8MV33</accession>
<feature type="region of interest" description="Disordered" evidence="1">
    <location>
        <begin position="1"/>
        <end position="27"/>
    </location>
</feature>
<dbReference type="Proteomes" id="UP000475325">
    <property type="component" value="Unassembled WGS sequence"/>
</dbReference>
<reference evidence="2 3" key="1">
    <citation type="submission" date="2019-06" db="EMBL/GenBank/DDBJ databases">
        <authorList>
            <person name="Palmer J.M."/>
        </authorList>
    </citation>
    <scope>NUCLEOTIDE SEQUENCE [LARGE SCALE GENOMIC DNA]</scope>
    <source>
        <strain evidence="2 3">TWF102</strain>
    </source>
</reference>
<protein>
    <submittedName>
        <fullName evidence="2">Uncharacterized protein</fullName>
    </submittedName>
</protein>
<dbReference type="EMBL" id="WIQW01000153">
    <property type="protein sequence ID" value="KAF3079482.1"/>
    <property type="molecule type" value="Genomic_DNA"/>
</dbReference>
<name>A0A7C8MV33_ORBOL</name>
<dbReference type="AlphaFoldDB" id="A0A7C8MV33"/>
<evidence type="ECO:0000313" key="3">
    <source>
        <dbReference type="Proteomes" id="UP000475325"/>
    </source>
</evidence>
<comment type="caution">
    <text evidence="2">The sequence shown here is derived from an EMBL/GenBank/DDBJ whole genome shotgun (WGS) entry which is preliminary data.</text>
</comment>
<proteinExistence type="predicted"/>
<evidence type="ECO:0000256" key="1">
    <source>
        <dbReference type="SAM" id="MobiDB-lite"/>
    </source>
</evidence>
<gene>
    <name evidence="2" type="ORF">TWF102_012002</name>
</gene>
<organism evidence="2 3">
    <name type="scientific">Orbilia oligospora</name>
    <name type="common">Nematode-trapping fungus</name>
    <name type="synonym">Arthrobotrys oligospora</name>
    <dbReference type="NCBI Taxonomy" id="2813651"/>
    <lineage>
        <taxon>Eukaryota</taxon>
        <taxon>Fungi</taxon>
        <taxon>Dikarya</taxon>
        <taxon>Ascomycota</taxon>
        <taxon>Pezizomycotina</taxon>
        <taxon>Orbiliomycetes</taxon>
        <taxon>Orbiliales</taxon>
        <taxon>Orbiliaceae</taxon>
        <taxon>Orbilia</taxon>
    </lineage>
</organism>